<feature type="transmembrane region" description="Helical" evidence="2">
    <location>
        <begin position="398"/>
        <end position="424"/>
    </location>
</feature>
<dbReference type="AlphaFoldDB" id="A0A511QWX8"/>
<dbReference type="InterPro" id="IPR010090">
    <property type="entry name" value="Phage_tape_meas"/>
</dbReference>
<dbReference type="PANTHER" id="PTHR37813:SF1">
    <property type="entry name" value="FELS-2 PROPHAGE PROTEIN"/>
    <property type="match status" value="1"/>
</dbReference>
<evidence type="ECO:0000256" key="2">
    <source>
        <dbReference type="SAM" id="Phobius"/>
    </source>
</evidence>
<comment type="caution">
    <text evidence="4">The sequence shown here is derived from an EMBL/GenBank/DDBJ whole genome shotgun (WGS) entry which is preliminary data.</text>
</comment>
<evidence type="ECO:0000313" key="4">
    <source>
        <dbReference type="EMBL" id="GEM81885.1"/>
    </source>
</evidence>
<evidence type="ECO:0000259" key="3">
    <source>
        <dbReference type="Pfam" id="PF10145"/>
    </source>
</evidence>
<sequence length="801" mass="82752">MNQLMRLQVLVDLADRISGPANNIVRTLGGLERAAVQTSSAIDRIQMGASLAAAALAVAAPIGLATRAAIEFESAFADVKKVVEFTPALGPEVLQKQLIALSRQIPRSAAELTQIAAAAGQAGIALEELAGFTEDAAKVAVAFDISAQEAGDTLAKLRNIFGMTQPQVVQLSDAVNHLSNNMAATAPQILEVLRRIGGTGQLVGLTAQQMAALGAAMLATGTQPEVVATGLQALINKLANATTGSKQLKTGLEAIGYSAEGMEAAIRKNAQGAILDFLRTVNNSKDPLKVLSLIFGQEYADDIARLAKALPLVEQGYKLVGDSQAYAGSVGQEFASRSATTANQLQLLRNDLQAIAITLGQVFLPPVQRVVGAVRGFLDQVMSAINAMPGLSSALGGLTAGLGGVVLAAGGGIAALAGVGMVAGQARMGLLLLREGMSALALRAFDLAGALDRAILRLRALGGPIPAARAAVLGLAGAFRALTAAMLANPVGALLAGLLALGAAFVWAWQHVQQFRDQVRLALVPLVAAWNGFRQAIAGLALQFGPVGEVIAAALGRAYGALDALGYAFGFVLGFIMTLTINVFARIGASIVSALTGLVNLVRGLLEVLVGLFTGNFERARAGVEQIMQGVVQVITAPLALLGQQAVEWGRNIMGGLAQGLSAGLSGVAERIAQGGEAIKNWFRSLFQIRSPSRVFAGYGLMLSLGLAQGIEAGMPQVADAVAGMEQSLQPRVELPQPGLTPPPAQARPRAERSITVSINIEQIQIGSGQPRQVVQELQPAIKEAVLLALEELALEEGVDG</sequence>
<dbReference type="EMBL" id="BJXL01000001">
    <property type="protein sequence ID" value="GEM81885.1"/>
    <property type="molecule type" value="Genomic_DNA"/>
</dbReference>
<dbReference type="NCBIfam" id="TIGR01760">
    <property type="entry name" value="tape_meas_TP901"/>
    <property type="match status" value="1"/>
</dbReference>
<feature type="transmembrane region" description="Helical" evidence="2">
    <location>
        <begin position="491"/>
        <end position="509"/>
    </location>
</feature>
<evidence type="ECO:0000313" key="5">
    <source>
        <dbReference type="Proteomes" id="UP000321197"/>
    </source>
</evidence>
<gene>
    <name evidence="4" type="ORF">MHY01S_00510</name>
</gene>
<dbReference type="OrthoDB" id="28713at2"/>
<proteinExistence type="predicted"/>
<dbReference type="Proteomes" id="UP000321197">
    <property type="component" value="Unassembled WGS sequence"/>
</dbReference>
<feature type="domain" description="Phage tail tape measure protein" evidence="3">
    <location>
        <begin position="95"/>
        <end position="296"/>
    </location>
</feature>
<organism evidence="4 5">
    <name type="scientific">Meiothermus hypogaeus NBRC 106114</name>
    <dbReference type="NCBI Taxonomy" id="1227553"/>
    <lineage>
        <taxon>Bacteria</taxon>
        <taxon>Thermotogati</taxon>
        <taxon>Deinococcota</taxon>
        <taxon>Deinococci</taxon>
        <taxon>Thermales</taxon>
        <taxon>Thermaceae</taxon>
        <taxon>Meiothermus</taxon>
    </lineage>
</organism>
<keyword evidence="2" id="KW-0812">Transmembrane</keyword>
<keyword evidence="1" id="KW-1188">Viral release from host cell</keyword>
<dbReference type="Pfam" id="PF10145">
    <property type="entry name" value="PhageMin_Tail"/>
    <property type="match status" value="1"/>
</dbReference>
<evidence type="ECO:0000256" key="1">
    <source>
        <dbReference type="ARBA" id="ARBA00022612"/>
    </source>
</evidence>
<protein>
    <recommendedName>
        <fullName evidence="3">Phage tail tape measure protein domain-containing protein</fullName>
    </recommendedName>
</protein>
<dbReference type="RefSeq" id="WP_147075206.1">
    <property type="nucleotide sequence ID" value="NZ_BJXL01000001.1"/>
</dbReference>
<keyword evidence="2" id="KW-0472">Membrane</keyword>
<reference evidence="4 5" key="1">
    <citation type="submission" date="2019-07" db="EMBL/GenBank/DDBJ databases">
        <title>Whole genome shotgun sequence of Meiothermus hypogaeus NBRC 106114.</title>
        <authorList>
            <person name="Hosoyama A."/>
            <person name="Uohara A."/>
            <person name="Ohji S."/>
            <person name="Ichikawa N."/>
        </authorList>
    </citation>
    <scope>NUCLEOTIDE SEQUENCE [LARGE SCALE GENOMIC DNA]</scope>
    <source>
        <strain evidence="4 5">NBRC 106114</strain>
    </source>
</reference>
<feature type="transmembrane region" description="Helical" evidence="2">
    <location>
        <begin position="564"/>
        <end position="585"/>
    </location>
</feature>
<accession>A0A511QWX8</accession>
<name>A0A511QWX8_9DEIN</name>
<keyword evidence="2" id="KW-1133">Transmembrane helix</keyword>
<dbReference type="PANTHER" id="PTHR37813">
    <property type="entry name" value="FELS-2 PROPHAGE PROTEIN"/>
    <property type="match status" value="1"/>
</dbReference>